<evidence type="ECO:0000256" key="4">
    <source>
        <dbReference type="ARBA" id="ARBA00022631"/>
    </source>
</evidence>
<dbReference type="NCBIfam" id="NF010372">
    <property type="entry name" value="PRK13798.1"/>
    <property type="match status" value="1"/>
</dbReference>
<dbReference type="PANTHER" id="PTHR43466">
    <property type="entry name" value="2-OXO-4-HYDROXY-4-CARBOXY-5-UREIDOIMIDAZOLINE DECARBOXYLASE-RELATED"/>
    <property type="match status" value="1"/>
</dbReference>
<evidence type="ECO:0000313" key="8">
    <source>
        <dbReference type="EMBL" id="TCO78243.1"/>
    </source>
</evidence>
<dbReference type="EMBL" id="SLWX01000001">
    <property type="protein sequence ID" value="TCO78243.1"/>
    <property type="molecule type" value="Genomic_DNA"/>
</dbReference>
<proteinExistence type="predicted"/>
<comment type="pathway">
    <text evidence="2">Purine metabolism; urate degradation; (S)-allantoin from urate: step 3/3.</text>
</comment>
<accession>A0A4R2KWH7</accession>
<dbReference type="NCBIfam" id="TIGR03180">
    <property type="entry name" value="UraD_2"/>
    <property type="match status" value="1"/>
</dbReference>
<feature type="domain" description="Oxo-4-hydroxy-4-carboxy-5-ureidoimidazoline decarboxylase" evidence="7">
    <location>
        <begin position="7"/>
        <end position="162"/>
    </location>
</feature>
<dbReference type="Proteomes" id="UP000294980">
    <property type="component" value="Unassembled WGS sequence"/>
</dbReference>
<evidence type="ECO:0000256" key="6">
    <source>
        <dbReference type="ARBA" id="ARBA00023239"/>
    </source>
</evidence>
<dbReference type="PANTHER" id="PTHR43466:SF1">
    <property type="entry name" value="2-OXO-4-HYDROXY-4-CARBOXY-5-UREIDOIMIDAZOLINE DECARBOXYLASE-RELATED"/>
    <property type="match status" value="1"/>
</dbReference>
<evidence type="ECO:0000256" key="2">
    <source>
        <dbReference type="ARBA" id="ARBA00004754"/>
    </source>
</evidence>
<dbReference type="InterPro" id="IPR018020">
    <property type="entry name" value="OHCU_decarboxylase"/>
</dbReference>
<keyword evidence="4" id="KW-0659">Purine metabolism</keyword>
<comment type="caution">
    <text evidence="8">The sequence shown here is derived from an EMBL/GenBank/DDBJ whole genome shotgun (WGS) entry which is preliminary data.</text>
</comment>
<dbReference type="RefSeq" id="WP_117316239.1">
    <property type="nucleotide sequence ID" value="NZ_QQSW01000006.1"/>
</dbReference>
<evidence type="ECO:0000259" key="7">
    <source>
        <dbReference type="Pfam" id="PF09349"/>
    </source>
</evidence>
<dbReference type="InterPro" id="IPR036778">
    <property type="entry name" value="OHCU_decarboxylase_sf"/>
</dbReference>
<dbReference type="SUPFAM" id="SSF158694">
    <property type="entry name" value="UraD-Like"/>
    <property type="match status" value="1"/>
</dbReference>
<dbReference type="InterPro" id="IPR017595">
    <property type="entry name" value="OHCU_decarboxylase-2"/>
</dbReference>
<dbReference type="GO" id="GO:0051997">
    <property type="term" value="F:2-oxo-4-hydroxy-4-carboxy-5-ureidoimidazoline decarboxylase activity"/>
    <property type="evidence" value="ECO:0007669"/>
    <property type="project" value="UniProtKB-EC"/>
</dbReference>
<dbReference type="AlphaFoldDB" id="A0A4R2KWH7"/>
<evidence type="ECO:0000256" key="5">
    <source>
        <dbReference type="ARBA" id="ARBA00022793"/>
    </source>
</evidence>
<dbReference type="GO" id="GO:0006144">
    <property type="term" value="P:purine nucleobase metabolic process"/>
    <property type="evidence" value="ECO:0007669"/>
    <property type="project" value="UniProtKB-KW"/>
</dbReference>
<keyword evidence="5" id="KW-0210">Decarboxylase</keyword>
<evidence type="ECO:0000256" key="3">
    <source>
        <dbReference type="ARBA" id="ARBA00012257"/>
    </source>
</evidence>
<dbReference type="OrthoDB" id="9800909at2"/>
<dbReference type="EC" id="4.1.1.97" evidence="3"/>
<reference evidence="8 9" key="1">
    <citation type="submission" date="2019-03" db="EMBL/GenBank/DDBJ databases">
        <title>Genomic Encyclopedia of Type Strains, Phase IV (KMG-IV): sequencing the most valuable type-strain genomes for metagenomic binning, comparative biology and taxonomic classification.</title>
        <authorList>
            <person name="Goeker M."/>
        </authorList>
    </citation>
    <scope>NUCLEOTIDE SEQUENCE [LARGE SCALE GENOMIC DNA]</scope>
    <source>
        <strain evidence="8 9">DSM 23344</strain>
    </source>
</reference>
<evidence type="ECO:0000256" key="1">
    <source>
        <dbReference type="ARBA" id="ARBA00001163"/>
    </source>
</evidence>
<sequence>MTLADFNAADTETASQALARCCSCRRWVEALVQGRPYADLEALRDAADRVWTTLGDDDYLEAFAGHPQIGDMDSLHGKSAETRSLAAQEQAGVLGADDAILRELAHCNAEYFRRFGFIFIVCASGRSVEEMLHLMQSRMAHSRHEEIAIAAEEQRRIFHRRIGQLL</sequence>
<protein>
    <recommendedName>
        <fullName evidence="3">2-oxo-4-hydroxy-4-carboxy-5-ureidoimidazoline decarboxylase</fullName>
        <ecNumber evidence="3">4.1.1.97</ecNumber>
    </recommendedName>
</protein>
<keyword evidence="9" id="KW-1185">Reference proteome</keyword>
<dbReference type="GO" id="GO:0019628">
    <property type="term" value="P:urate catabolic process"/>
    <property type="evidence" value="ECO:0007669"/>
    <property type="project" value="TreeGrafter"/>
</dbReference>
<gene>
    <name evidence="8" type="ORF">EV688_10156</name>
</gene>
<name>A0A4R2KWH7_9GAMM</name>
<dbReference type="Pfam" id="PF09349">
    <property type="entry name" value="OHCU_decarbox"/>
    <property type="match status" value="1"/>
</dbReference>
<comment type="catalytic activity">
    <reaction evidence="1">
        <text>5-hydroxy-2-oxo-4-ureido-2,5-dihydro-1H-imidazole-5-carboxylate + H(+) = (S)-allantoin + CO2</text>
        <dbReference type="Rhea" id="RHEA:26301"/>
        <dbReference type="ChEBI" id="CHEBI:15378"/>
        <dbReference type="ChEBI" id="CHEBI:15678"/>
        <dbReference type="ChEBI" id="CHEBI:16526"/>
        <dbReference type="ChEBI" id="CHEBI:58639"/>
        <dbReference type="EC" id="4.1.1.97"/>
    </reaction>
</comment>
<keyword evidence="6" id="KW-0456">Lyase</keyword>
<dbReference type="Gene3D" id="1.10.3330.10">
    <property type="entry name" value="Oxo-4-hydroxy-4-carboxy-5-ureidoimidazoline decarboxylase"/>
    <property type="match status" value="1"/>
</dbReference>
<organism evidence="8 9">
    <name type="scientific">Chromatocurvus halotolerans</name>
    <dbReference type="NCBI Taxonomy" id="1132028"/>
    <lineage>
        <taxon>Bacteria</taxon>
        <taxon>Pseudomonadati</taxon>
        <taxon>Pseudomonadota</taxon>
        <taxon>Gammaproteobacteria</taxon>
        <taxon>Cellvibrionales</taxon>
        <taxon>Halieaceae</taxon>
        <taxon>Chromatocurvus</taxon>
    </lineage>
</organism>
<evidence type="ECO:0000313" key="9">
    <source>
        <dbReference type="Proteomes" id="UP000294980"/>
    </source>
</evidence>